<dbReference type="Proteomes" id="UP000675653">
    <property type="component" value="Unassembled WGS sequence"/>
</dbReference>
<proteinExistence type="predicted"/>
<name>A0ABS5GX73_9GAMM</name>
<evidence type="ECO:0000313" key="2">
    <source>
        <dbReference type="EMBL" id="MBR7631009.1"/>
    </source>
</evidence>
<dbReference type="EMBL" id="JAGRZL010000062">
    <property type="protein sequence ID" value="MBR7631009.1"/>
    <property type="molecule type" value="Genomic_DNA"/>
</dbReference>
<sequence>MNIEEFIYSCDLKLSKKLDDDFASNEYSDADARVATVSTRIDVGVGLAIAAYNSKLLRSINIGIWGIFSLLIVNLIIRLV</sequence>
<comment type="caution">
    <text evidence="2">The sequence shown here is derived from an EMBL/GenBank/DDBJ whole genome shotgun (WGS) entry which is preliminary data.</text>
</comment>
<keyword evidence="1" id="KW-0812">Transmembrane</keyword>
<evidence type="ECO:0000256" key="1">
    <source>
        <dbReference type="SAM" id="Phobius"/>
    </source>
</evidence>
<accession>A0ABS5GX73</accession>
<gene>
    <name evidence="2" type="ORF">KAT72_18790</name>
</gene>
<keyword evidence="1" id="KW-0472">Membrane</keyword>
<keyword evidence="3" id="KW-1185">Reference proteome</keyword>
<evidence type="ECO:0000313" key="3">
    <source>
        <dbReference type="Proteomes" id="UP000675653"/>
    </source>
</evidence>
<keyword evidence="1" id="KW-1133">Transmembrane helix</keyword>
<protein>
    <submittedName>
        <fullName evidence="2">Uncharacterized protein</fullName>
    </submittedName>
</protein>
<dbReference type="RefSeq" id="WP_212514549.1">
    <property type="nucleotide sequence ID" value="NZ_CAWQDX010000088.1"/>
</dbReference>
<organism evidence="2 3">
    <name type="scientific">Aeromonas popoffii</name>
    <dbReference type="NCBI Taxonomy" id="70856"/>
    <lineage>
        <taxon>Bacteria</taxon>
        <taxon>Pseudomonadati</taxon>
        <taxon>Pseudomonadota</taxon>
        <taxon>Gammaproteobacteria</taxon>
        <taxon>Aeromonadales</taxon>
        <taxon>Aeromonadaceae</taxon>
        <taxon>Aeromonas</taxon>
    </lineage>
</organism>
<reference evidence="2 3" key="1">
    <citation type="submission" date="2021-04" db="EMBL/GenBank/DDBJ databases">
        <title>Draft Genome of Aeromonas popoffii ID682, isolated from a natural water source in Idaho.</title>
        <authorList>
            <person name="Testerman T."/>
            <person name="Graf J."/>
        </authorList>
    </citation>
    <scope>NUCLEOTIDE SEQUENCE [LARGE SCALE GENOMIC DNA]</scope>
    <source>
        <strain evidence="2 3">ID682</strain>
    </source>
</reference>
<feature type="transmembrane region" description="Helical" evidence="1">
    <location>
        <begin position="56"/>
        <end position="77"/>
    </location>
</feature>